<dbReference type="AlphaFoldDB" id="A0A5H7NZD6"/>
<evidence type="ECO:0000313" key="3">
    <source>
        <dbReference type="EMBL" id="ECT9339827.1"/>
    </source>
</evidence>
<dbReference type="EMBL" id="AAKKOC010000014">
    <property type="protein sequence ID" value="ECS7439946.1"/>
    <property type="molecule type" value="Genomic_DNA"/>
</dbReference>
<dbReference type="Pfam" id="PF03869">
    <property type="entry name" value="Arc"/>
    <property type="match status" value="1"/>
</dbReference>
<evidence type="ECO:0000313" key="2">
    <source>
        <dbReference type="EMBL" id="ECS7439946.1"/>
    </source>
</evidence>
<dbReference type="InterPro" id="IPR010985">
    <property type="entry name" value="Ribbon_hlx_hlx"/>
</dbReference>
<gene>
    <name evidence="3" type="ORF">CG757_25285</name>
    <name evidence="2" type="ORF">CHU57_24575</name>
</gene>
<dbReference type="InterPro" id="IPR005569">
    <property type="entry name" value="Arc_DNA-bd_dom"/>
</dbReference>
<organism evidence="2">
    <name type="scientific">Salmonella enterica subsp. enterica serovar Cotham</name>
    <dbReference type="NCBI Taxonomy" id="2572724"/>
    <lineage>
        <taxon>Bacteria</taxon>
        <taxon>Pseudomonadati</taxon>
        <taxon>Pseudomonadota</taxon>
        <taxon>Gammaproteobacteria</taxon>
        <taxon>Enterobacterales</taxon>
        <taxon>Enterobacteriaceae</taxon>
        <taxon>Salmonella</taxon>
    </lineage>
</organism>
<name>A0A5H7NZD6_SALET</name>
<evidence type="ECO:0000259" key="1">
    <source>
        <dbReference type="Pfam" id="PF03869"/>
    </source>
</evidence>
<sequence length="45" mass="5394">MVKKSDEHLQFKLRIPRQLGEELKQSAKRNMRSVNAEIVFRLLKK</sequence>
<accession>A0A5H7NZD6</accession>
<dbReference type="InterPro" id="IPR013321">
    <property type="entry name" value="Arc_rbn_hlx_hlx"/>
</dbReference>
<comment type="caution">
    <text evidence="2">The sequence shown here is derived from an EMBL/GenBank/DDBJ whole genome shotgun (WGS) entry which is preliminary data.</text>
</comment>
<proteinExistence type="predicted"/>
<dbReference type="GO" id="GO:0043565">
    <property type="term" value="F:sequence-specific DNA binding"/>
    <property type="evidence" value="ECO:0007669"/>
    <property type="project" value="UniProtKB-ARBA"/>
</dbReference>
<feature type="domain" description="Arc-like DNA binding" evidence="1">
    <location>
        <begin position="10"/>
        <end position="42"/>
    </location>
</feature>
<dbReference type="GO" id="GO:0006355">
    <property type="term" value="P:regulation of DNA-templated transcription"/>
    <property type="evidence" value="ECO:0007669"/>
    <property type="project" value="InterPro"/>
</dbReference>
<dbReference type="SUPFAM" id="SSF47598">
    <property type="entry name" value="Ribbon-helix-helix"/>
    <property type="match status" value="1"/>
</dbReference>
<dbReference type="EMBL" id="AAKOIS010000014">
    <property type="protein sequence ID" value="ECT9339827.1"/>
    <property type="molecule type" value="Genomic_DNA"/>
</dbReference>
<dbReference type="Gene3D" id="1.10.1220.10">
    <property type="entry name" value="Met repressor-like"/>
    <property type="match status" value="1"/>
</dbReference>
<reference evidence="2" key="1">
    <citation type="submission" date="2018-07" db="EMBL/GenBank/DDBJ databases">
        <authorList>
            <consortium name="PulseNet: The National Subtyping Network for Foodborne Disease Surveillance"/>
            <person name="Tarr C.L."/>
            <person name="Trees E."/>
            <person name="Katz L.S."/>
            <person name="Carleton-Romer H.A."/>
            <person name="Stroika S."/>
            <person name="Kucerova Z."/>
            <person name="Roache K.F."/>
            <person name="Sabol A.L."/>
            <person name="Besser J."/>
            <person name="Gerner-Smidt P."/>
        </authorList>
    </citation>
    <scope>NUCLEOTIDE SEQUENCE</scope>
    <source>
        <strain evidence="3">2015AM-0391</strain>
        <strain evidence="2">2015AM-1184</strain>
    </source>
</reference>
<protein>
    <submittedName>
        <fullName evidence="2">Arc family DNA-binding protein</fullName>
    </submittedName>
</protein>
<keyword evidence="2" id="KW-0238">DNA-binding</keyword>